<feature type="transmembrane region" description="Helical" evidence="1">
    <location>
        <begin position="50"/>
        <end position="73"/>
    </location>
</feature>
<gene>
    <name evidence="2" type="ordered locus">Desaci_1503</name>
</gene>
<feature type="transmembrane region" description="Helical" evidence="1">
    <location>
        <begin position="116"/>
        <end position="136"/>
    </location>
</feature>
<accession>I4D3Z2</accession>
<feature type="transmembrane region" description="Helical" evidence="1">
    <location>
        <begin position="143"/>
        <end position="164"/>
    </location>
</feature>
<feature type="transmembrane region" description="Helical" evidence="1">
    <location>
        <begin position="184"/>
        <end position="201"/>
    </location>
</feature>
<dbReference type="EMBL" id="CP003639">
    <property type="protein sequence ID" value="AFM40516.1"/>
    <property type="molecule type" value="Genomic_DNA"/>
</dbReference>
<keyword evidence="1" id="KW-0472">Membrane</keyword>
<sequence length="206" mass="23474">METVRKILLIFGILSSLLYIVTDILSVMHFNNYSYISQSVSELQAIGSPTRPFTVLLYSIYNVLVVAFGIGLLMTDRRKRTRFTVMLLIGYGIVEQVTMLFFPMHLRGVKKTIIDIMHLTLTSVTAFIILLVTWVGSTLYGKWFRIYSIGTILILLLFWALAGFDGLRVLAELPTPWMGIKERITIYASLLWQLVLGINTLRSKNC</sequence>
<keyword evidence="3" id="KW-1185">Reference proteome</keyword>
<evidence type="ECO:0000256" key="1">
    <source>
        <dbReference type="SAM" id="Phobius"/>
    </source>
</evidence>
<evidence type="ECO:0000313" key="2">
    <source>
        <dbReference type="EMBL" id="AFM40516.1"/>
    </source>
</evidence>
<reference evidence="2 3" key="1">
    <citation type="journal article" date="2012" name="J. Bacteriol.">
        <title>Complete genome sequences of Desulfosporosinus orientis DSM765T, Desulfosporosinus youngiae DSM17734T, Desulfosporosinus meridiei DSM13257T, and Desulfosporosinus acidiphilus DSM22704T.</title>
        <authorList>
            <person name="Pester M."/>
            <person name="Brambilla E."/>
            <person name="Alazard D."/>
            <person name="Rattei T."/>
            <person name="Weinmaier T."/>
            <person name="Han J."/>
            <person name="Lucas S."/>
            <person name="Lapidus A."/>
            <person name="Cheng J.F."/>
            <person name="Goodwin L."/>
            <person name="Pitluck S."/>
            <person name="Peters L."/>
            <person name="Ovchinnikova G."/>
            <person name="Teshima H."/>
            <person name="Detter J.C."/>
            <person name="Han C.S."/>
            <person name="Tapia R."/>
            <person name="Land M.L."/>
            <person name="Hauser L."/>
            <person name="Kyrpides N.C."/>
            <person name="Ivanova N.N."/>
            <person name="Pagani I."/>
            <person name="Huntmann M."/>
            <person name="Wei C.L."/>
            <person name="Davenport K.W."/>
            <person name="Daligault H."/>
            <person name="Chain P.S."/>
            <person name="Chen A."/>
            <person name="Mavromatis K."/>
            <person name="Markowitz V."/>
            <person name="Szeto E."/>
            <person name="Mikhailova N."/>
            <person name="Pati A."/>
            <person name="Wagner M."/>
            <person name="Woyke T."/>
            <person name="Ollivier B."/>
            <person name="Klenk H.P."/>
            <person name="Spring S."/>
            <person name="Loy A."/>
        </authorList>
    </citation>
    <scope>NUCLEOTIDE SEQUENCE [LARGE SCALE GENOMIC DNA]</scope>
    <source>
        <strain evidence="3">DSM 22704 / JCM 16185 / SJ4</strain>
    </source>
</reference>
<organism evidence="2 3">
    <name type="scientific">Desulfosporosinus acidiphilus (strain DSM 22704 / JCM 16185 / SJ4)</name>
    <dbReference type="NCBI Taxonomy" id="646529"/>
    <lineage>
        <taxon>Bacteria</taxon>
        <taxon>Bacillati</taxon>
        <taxon>Bacillota</taxon>
        <taxon>Clostridia</taxon>
        <taxon>Eubacteriales</taxon>
        <taxon>Desulfitobacteriaceae</taxon>
        <taxon>Desulfosporosinus</taxon>
    </lineage>
</organism>
<dbReference type="HOGENOM" id="CLU_1214044_0_0_9"/>
<feature type="transmembrane region" description="Helical" evidence="1">
    <location>
        <begin position="85"/>
        <end position="104"/>
    </location>
</feature>
<dbReference type="Pfam" id="PF06197">
    <property type="entry name" value="DUF998"/>
    <property type="match status" value="1"/>
</dbReference>
<keyword evidence="1" id="KW-1133">Transmembrane helix</keyword>
<dbReference type="AlphaFoldDB" id="I4D3Z2"/>
<dbReference type="InterPro" id="IPR009339">
    <property type="entry name" value="DUF998"/>
</dbReference>
<name>I4D3Z2_DESAJ</name>
<feature type="transmembrane region" description="Helical" evidence="1">
    <location>
        <begin position="7"/>
        <end position="30"/>
    </location>
</feature>
<proteinExistence type="predicted"/>
<dbReference type="Proteomes" id="UP000002892">
    <property type="component" value="Chromosome"/>
</dbReference>
<dbReference type="eggNOG" id="ENOG50316HU">
    <property type="taxonomic scope" value="Bacteria"/>
</dbReference>
<dbReference type="KEGG" id="dai:Desaci_1503"/>
<protein>
    <recommendedName>
        <fullName evidence="4">DUF998 domain-containing protein</fullName>
    </recommendedName>
</protein>
<keyword evidence="1" id="KW-0812">Transmembrane</keyword>
<evidence type="ECO:0008006" key="4">
    <source>
        <dbReference type="Google" id="ProtNLM"/>
    </source>
</evidence>
<dbReference type="OrthoDB" id="2425530at2"/>
<evidence type="ECO:0000313" key="3">
    <source>
        <dbReference type="Proteomes" id="UP000002892"/>
    </source>
</evidence>
<dbReference type="RefSeq" id="WP_014826523.1">
    <property type="nucleotide sequence ID" value="NC_018068.1"/>
</dbReference>